<evidence type="ECO:0000256" key="1">
    <source>
        <dbReference type="SAM" id="MobiDB-lite"/>
    </source>
</evidence>
<proteinExistence type="predicted"/>
<accession>A0A061R2S2</accession>
<organism evidence="2">
    <name type="scientific">Tetraselmis sp. GSL018</name>
    <dbReference type="NCBI Taxonomy" id="582737"/>
    <lineage>
        <taxon>Eukaryota</taxon>
        <taxon>Viridiplantae</taxon>
        <taxon>Chlorophyta</taxon>
        <taxon>core chlorophytes</taxon>
        <taxon>Chlorodendrophyceae</taxon>
        <taxon>Chlorodendrales</taxon>
        <taxon>Chlorodendraceae</taxon>
        <taxon>Tetraselmis</taxon>
    </lineage>
</organism>
<feature type="region of interest" description="Disordered" evidence="1">
    <location>
        <begin position="30"/>
        <end position="49"/>
    </location>
</feature>
<protein>
    <submittedName>
        <fullName evidence="2">Uncharacterized protein</fullName>
    </submittedName>
</protein>
<name>A0A061R2S2_9CHLO</name>
<sequence length="93" mass="10195">RRNDPVAAQVSPRPLKGTFPPPDARFFPRGSFVGSPVHRPVHQRDARARNRSMVCPRSNPLLLLLSSSLRRAHSLALRTAQGTSSQIPYSGLG</sequence>
<feature type="region of interest" description="Disordered" evidence="1">
    <location>
        <begin position="1"/>
        <end position="23"/>
    </location>
</feature>
<dbReference type="EMBL" id="GBEZ01020397">
    <property type="protein sequence ID" value="JAC66273.1"/>
    <property type="molecule type" value="Transcribed_RNA"/>
</dbReference>
<feature type="non-terminal residue" evidence="2">
    <location>
        <position position="1"/>
    </location>
</feature>
<feature type="non-terminal residue" evidence="2">
    <location>
        <position position="93"/>
    </location>
</feature>
<reference evidence="2" key="1">
    <citation type="submission" date="2014-05" db="EMBL/GenBank/DDBJ databases">
        <title>The transcriptome of the halophilic microalga Tetraselmis sp. GSL018 isolated from the Great Salt Lake, Utah.</title>
        <authorList>
            <person name="Jinkerson R.E."/>
            <person name="D'Adamo S."/>
            <person name="Posewitz M.C."/>
        </authorList>
    </citation>
    <scope>NUCLEOTIDE SEQUENCE</scope>
    <source>
        <strain evidence="2">GSL018</strain>
    </source>
</reference>
<gene>
    <name evidence="2" type="ORF">TSPGSL018_14081</name>
</gene>
<dbReference type="AlphaFoldDB" id="A0A061R2S2"/>
<evidence type="ECO:0000313" key="2">
    <source>
        <dbReference type="EMBL" id="JAC66273.1"/>
    </source>
</evidence>